<feature type="transmembrane region" description="Helical" evidence="7">
    <location>
        <begin position="63"/>
        <end position="81"/>
    </location>
</feature>
<feature type="transmembrane region" description="Helical" evidence="7">
    <location>
        <begin position="151"/>
        <end position="183"/>
    </location>
</feature>
<keyword evidence="6 7" id="KW-0472">Membrane</keyword>
<dbReference type="GO" id="GO:0005886">
    <property type="term" value="C:plasma membrane"/>
    <property type="evidence" value="ECO:0007669"/>
    <property type="project" value="UniProtKB-SubCell"/>
</dbReference>
<evidence type="ECO:0000256" key="2">
    <source>
        <dbReference type="ARBA" id="ARBA00008193"/>
    </source>
</evidence>
<keyword evidence="4 7" id="KW-0812">Transmembrane</keyword>
<name>A0A916X1T2_9HYPH</name>
<comment type="caution">
    <text evidence="9">The sequence shown here is derived from an EMBL/GenBank/DDBJ whole genome shotgun (WGS) entry which is preliminary data.</text>
</comment>
<keyword evidence="3" id="KW-1003">Cell membrane</keyword>
<feature type="transmembrane region" description="Helical" evidence="7">
    <location>
        <begin position="29"/>
        <end position="57"/>
    </location>
</feature>
<evidence type="ECO:0000256" key="7">
    <source>
        <dbReference type="SAM" id="Phobius"/>
    </source>
</evidence>
<evidence type="ECO:0000256" key="1">
    <source>
        <dbReference type="ARBA" id="ARBA00004651"/>
    </source>
</evidence>
<dbReference type="InterPro" id="IPR005115">
    <property type="entry name" value="Gly_transporter"/>
</dbReference>
<accession>A0A916X1T2</accession>
<evidence type="ECO:0000313" key="9">
    <source>
        <dbReference type="EMBL" id="GGB47265.1"/>
    </source>
</evidence>
<dbReference type="AlphaFoldDB" id="A0A916X1T2"/>
<dbReference type="RefSeq" id="WP_150495988.1">
    <property type="nucleotide sequence ID" value="NZ_BMFA01000005.1"/>
</dbReference>
<gene>
    <name evidence="9" type="ORF">GCM10011316_19210</name>
</gene>
<evidence type="ECO:0000256" key="3">
    <source>
        <dbReference type="ARBA" id="ARBA00022475"/>
    </source>
</evidence>
<sequence length="206" mass="21863">MLLQILDYLGVAVFAVAGSIVASRRGLDFIAFLFFATLTGIGGGTLRDLLLGVPVFWTVDERYLLVCLAVSIFMWFFAHHIERLGKPVRWADACGLAAYSVMGAAKAMSVGDTVLVAVLMGVATATFGGILRDTVAGEPSAIMKPELYVSAAFAGAGSYVALTLLGFNIWIAALAGIVLALFLRGGAIERGWTLPVYKSRSPKEPN</sequence>
<feature type="transmembrane region" description="Helical" evidence="7">
    <location>
        <begin position="110"/>
        <end position="131"/>
    </location>
</feature>
<dbReference type="Proteomes" id="UP000605148">
    <property type="component" value="Unassembled WGS sequence"/>
</dbReference>
<evidence type="ECO:0000256" key="5">
    <source>
        <dbReference type="ARBA" id="ARBA00022989"/>
    </source>
</evidence>
<reference evidence="9" key="1">
    <citation type="journal article" date="2014" name="Int. J. Syst. Evol. Microbiol.">
        <title>Complete genome sequence of Corynebacterium casei LMG S-19264T (=DSM 44701T), isolated from a smear-ripened cheese.</title>
        <authorList>
            <consortium name="US DOE Joint Genome Institute (JGI-PGF)"/>
            <person name="Walter F."/>
            <person name="Albersmeier A."/>
            <person name="Kalinowski J."/>
            <person name="Ruckert C."/>
        </authorList>
    </citation>
    <scope>NUCLEOTIDE SEQUENCE</scope>
    <source>
        <strain evidence="9">CGMCC 1.12426</strain>
    </source>
</reference>
<feature type="transmembrane region" description="Helical" evidence="7">
    <location>
        <begin position="6"/>
        <end position="22"/>
    </location>
</feature>
<dbReference type="EMBL" id="BMFA01000005">
    <property type="protein sequence ID" value="GGB47265.1"/>
    <property type="molecule type" value="Genomic_DNA"/>
</dbReference>
<protein>
    <submittedName>
        <fullName evidence="9">Membrane protein</fullName>
    </submittedName>
</protein>
<evidence type="ECO:0000256" key="6">
    <source>
        <dbReference type="ARBA" id="ARBA00023136"/>
    </source>
</evidence>
<dbReference type="Pfam" id="PF03458">
    <property type="entry name" value="Gly_transporter"/>
    <property type="match status" value="2"/>
</dbReference>
<keyword evidence="5 7" id="KW-1133">Transmembrane helix</keyword>
<feature type="domain" description="Glycine transporter" evidence="8">
    <location>
        <begin position="90"/>
        <end position="162"/>
    </location>
</feature>
<dbReference type="PANTHER" id="PTHR30506:SF3">
    <property type="entry name" value="UPF0126 INNER MEMBRANE PROTEIN YADS-RELATED"/>
    <property type="match status" value="1"/>
</dbReference>
<organism evidence="9 10">
    <name type="scientific">Roseibium aquae</name>
    <dbReference type="NCBI Taxonomy" id="1323746"/>
    <lineage>
        <taxon>Bacteria</taxon>
        <taxon>Pseudomonadati</taxon>
        <taxon>Pseudomonadota</taxon>
        <taxon>Alphaproteobacteria</taxon>
        <taxon>Hyphomicrobiales</taxon>
        <taxon>Stappiaceae</taxon>
        <taxon>Roseibium</taxon>
    </lineage>
</organism>
<keyword evidence="10" id="KW-1185">Reference proteome</keyword>
<feature type="domain" description="Glycine transporter" evidence="8">
    <location>
        <begin position="5"/>
        <end position="78"/>
    </location>
</feature>
<evidence type="ECO:0000256" key="4">
    <source>
        <dbReference type="ARBA" id="ARBA00022692"/>
    </source>
</evidence>
<evidence type="ECO:0000313" key="10">
    <source>
        <dbReference type="Proteomes" id="UP000605148"/>
    </source>
</evidence>
<dbReference type="OrthoDB" id="9791874at2"/>
<comment type="subcellular location">
    <subcellularLocation>
        <location evidence="1">Cell membrane</location>
        <topology evidence="1">Multi-pass membrane protein</topology>
    </subcellularLocation>
</comment>
<proteinExistence type="inferred from homology"/>
<evidence type="ECO:0000259" key="8">
    <source>
        <dbReference type="Pfam" id="PF03458"/>
    </source>
</evidence>
<comment type="similarity">
    <text evidence="2">Belongs to the UPF0126 family.</text>
</comment>
<reference evidence="9" key="2">
    <citation type="submission" date="2020-09" db="EMBL/GenBank/DDBJ databases">
        <authorList>
            <person name="Sun Q."/>
            <person name="Zhou Y."/>
        </authorList>
    </citation>
    <scope>NUCLEOTIDE SEQUENCE</scope>
    <source>
        <strain evidence="9">CGMCC 1.12426</strain>
    </source>
</reference>
<dbReference type="PANTHER" id="PTHR30506">
    <property type="entry name" value="INNER MEMBRANE PROTEIN"/>
    <property type="match status" value="1"/>
</dbReference>